<dbReference type="GO" id="GO:0055087">
    <property type="term" value="C:Ski complex"/>
    <property type="evidence" value="ECO:0007669"/>
    <property type="project" value="InterPro"/>
</dbReference>
<evidence type="ECO:0000256" key="4">
    <source>
        <dbReference type="SAM" id="Coils"/>
    </source>
</evidence>
<evidence type="ECO:0000256" key="3">
    <source>
        <dbReference type="PROSITE-ProRule" id="PRU00339"/>
    </source>
</evidence>
<feature type="repeat" description="TPR" evidence="3">
    <location>
        <begin position="591"/>
        <end position="624"/>
    </location>
</feature>
<organism evidence="5 6">
    <name type="scientific">Owenia fusiformis</name>
    <name type="common">Polychaete worm</name>
    <dbReference type="NCBI Taxonomy" id="6347"/>
    <lineage>
        <taxon>Eukaryota</taxon>
        <taxon>Metazoa</taxon>
        <taxon>Spiralia</taxon>
        <taxon>Lophotrochozoa</taxon>
        <taxon>Annelida</taxon>
        <taxon>Polychaeta</taxon>
        <taxon>Sedentaria</taxon>
        <taxon>Canalipalpata</taxon>
        <taxon>Sabellida</taxon>
        <taxon>Oweniida</taxon>
        <taxon>Oweniidae</taxon>
        <taxon>Owenia</taxon>
    </lineage>
</organism>
<keyword evidence="4" id="KW-0175">Coiled coil</keyword>
<keyword evidence="2 3" id="KW-0802">TPR repeat</keyword>
<dbReference type="Proteomes" id="UP000749559">
    <property type="component" value="Unassembled WGS sequence"/>
</dbReference>
<gene>
    <name evidence="5" type="ORF">OFUS_LOCUS21241</name>
</gene>
<dbReference type="PROSITE" id="PS50005">
    <property type="entry name" value="TPR"/>
    <property type="match status" value="5"/>
</dbReference>
<name>A0A8S4PS54_OWEFU</name>
<accession>A0A8S4PS54</accession>
<proteinExistence type="predicted"/>
<dbReference type="InterPro" id="IPR011990">
    <property type="entry name" value="TPR-like_helical_dom_sf"/>
</dbReference>
<dbReference type="PANTHER" id="PTHR15704">
    <property type="entry name" value="SUPERKILLER 3 PROTEIN-RELATED"/>
    <property type="match status" value="1"/>
</dbReference>
<evidence type="ECO:0000313" key="6">
    <source>
        <dbReference type="Proteomes" id="UP000749559"/>
    </source>
</evidence>
<evidence type="ECO:0000256" key="1">
    <source>
        <dbReference type="ARBA" id="ARBA00022737"/>
    </source>
</evidence>
<feature type="repeat" description="TPR" evidence="3">
    <location>
        <begin position="625"/>
        <end position="658"/>
    </location>
</feature>
<evidence type="ECO:0000256" key="2">
    <source>
        <dbReference type="ARBA" id="ARBA00022803"/>
    </source>
</evidence>
<evidence type="ECO:0000313" key="5">
    <source>
        <dbReference type="EMBL" id="CAH1796878.1"/>
    </source>
</evidence>
<comment type="caution">
    <text evidence="5">The sequence shown here is derived from an EMBL/GenBank/DDBJ whole genome shotgun (WGS) entry which is preliminary data.</text>
</comment>
<dbReference type="GO" id="GO:0006401">
    <property type="term" value="P:RNA catabolic process"/>
    <property type="evidence" value="ECO:0007669"/>
    <property type="project" value="InterPro"/>
</dbReference>
<dbReference type="PANTHER" id="PTHR15704:SF7">
    <property type="entry name" value="SUPERKILLER COMPLEX PROTEIN 3"/>
    <property type="match status" value="1"/>
</dbReference>
<dbReference type="Gene3D" id="1.25.40.10">
    <property type="entry name" value="Tetratricopeptide repeat domain"/>
    <property type="match status" value="6"/>
</dbReference>
<feature type="repeat" description="TPR" evidence="3">
    <location>
        <begin position="557"/>
        <end position="590"/>
    </location>
</feature>
<dbReference type="Pfam" id="PF13432">
    <property type="entry name" value="TPR_16"/>
    <property type="match status" value="4"/>
</dbReference>
<dbReference type="OrthoDB" id="421075at2759"/>
<keyword evidence="1" id="KW-0677">Repeat</keyword>
<dbReference type="Pfam" id="PF13174">
    <property type="entry name" value="TPR_6"/>
    <property type="match status" value="1"/>
</dbReference>
<dbReference type="InterPro" id="IPR019734">
    <property type="entry name" value="TPR_rpt"/>
</dbReference>
<evidence type="ECO:0008006" key="7">
    <source>
        <dbReference type="Google" id="ProtNLM"/>
    </source>
</evidence>
<keyword evidence="6" id="KW-1185">Reference proteome</keyword>
<dbReference type="SMART" id="SM00028">
    <property type="entry name" value="TPR"/>
    <property type="match status" value="14"/>
</dbReference>
<reference evidence="5" key="1">
    <citation type="submission" date="2022-03" db="EMBL/GenBank/DDBJ databases">
        <authorList>
            <person name="Martin C."/>
        </authorList>
    </citation>
    <scope>NUCLEOTIDE SEQUENCE</scope>
</reference>
<sequence>MDAKEKKQALKSARDAIRSKEFKDALKHCKSVLKHEGDNYNALVFVGVAAEGLEQPEQALAAYKRAAESDPKQLLAWQGLAGYYEKSINPDHKASLSEVYETIIDLQPDQTKSKDVKLKLADLYSQLGNAEKAIVLFQSLLGEQSQIDILKKIVQLIENLKEPTDDQFKLLGDTYSHLLDAVSDKEELLLYRHGYLKHLARVEDVEKLEGFSTHMHSIIPDDPVPLRYLCLVYLDKLVVINDQSEGMSRLQEYGESLLGLTPEDGVGHLVQGAVGIKSSSSEQRVKGKDHIAEGLKVETRSISGYILQAKASLQLHDHPNVQQSISKGKSLLKTKPFKYASKTAQFSSTLRLLQAKLYLDSKQNLEKGSTICEQLLGDGVKNVDILYTQGLLLVEQNKIDEAQKVLNDLEEEYSSDLAAISALRGWLHYQKQNYDLALESLAKALESPIYGVDSQYKLALVKWESQDKTEAFQMFLKAAKCDPYNSDIFLHLGHYYKHTVEDLQKARKCYQKAVDLNPLSESAGCALVDTLNELNEEELSYNLLKQVVGQSAAGEAKWAWLRLGLLELKRGNPTEAIYALQCALRADPTDNHVWECLAETYMSRGSFTAAMKAFSRALELEPSSMYARYQIATIKQSLGQLAEAVAEYKSVLEIEPTYVPALKGVGETYLLLVKSSLQNCFYGRAVDECQQAISMLTSAASVRPDLGCVWKLLGDACTILHSLPATKLQVKIPGKLLGKDEEGTCDKLELLALGARCFGKALKCLPECTSIWYDLGNNYFRQSQHAPATAQADLIKKSIAILKQALVKDPTNANLWNALGCVACSPGCQDNALAQHCFIKSINQESSVVAWTNLGVLYLQTSHIELAHEAFKIAQSLEPSYVNCWIGQALIAETVGDDDAMDLFRHSTELANHNEAGLGYASWVCATLQDSTKMQNEAYSYNIQHMAAIPASADALSHFTDGIENDDTAFNLYGLILEQQKLLRPAIVAYKKAIEILKETNDERLTSVKLNCARALVGVKQYKESIAIYQAVGALGKFEDLCWMGLAYYHNNDLTQSYQAYEQALTLAPCDEDKSHVYAALGMVAFKFNDLADAKSALFQSSQFSTPSTGGLEALCSLGLLQKDPTLATAVLNEFSKCDAKSDVICYLQSSILLQQNDFNGAKRTFAKSLHTDPGNGRLWLLTSEHIAQYWPRLSAAGAHCARIAHTKNADASPGIVRAAVVSDLGTGGASKDRLAAAQKAVHMYPDSEEHLCCLLASLHSENVRRQVTNKDTSLNDLELVYNSLLMSKVEAAIWTSESNTDLQGLHQWSVRHHVASLLTQGKFTEANEFLSQAKEIYSNDDDLDALLAYASGDSLLANQNSTGPSLSLKLQSEVNVYQGLVDEAHVVYKQILASCLDTSTANVREATLLRLAHLAFKEVLGIGSGGDAWKWKDVAYEALQELRRVNPWSPAAMLMKGILSMVHEKNARKAKRVFQEMLQNSPVGSEATLAPSIARSNLLKLLMRKETTEEAKELLKEYPDDKNLQKLFEDIKISIAPKEAKVEW</sequence>
<dbReference type="SUPFAM" id="SSF48452">
    <property type="entry name" value="TPR-like"/>
    <property type="match status" value="6"/>
</dbReference>
<dbReference type="EMBL" id="CAIIXF020000010">
    <property type="protein sequence ID" value="CAH1796878.1"/>
    <property type="molecule type" value="Genomic_DNA"/>
</dbReference>
<protein>
    <recommendedName>
        <fullName evidence="7">Tetratricopeptide repeat protein 37</fullName>
    </recommendedName>
</protein>
<feature type="repeat" description="TPR" evidence="3">
    <location>
        <begin position="848"/>
        <end position="881"/>
    </location>
</feature>
<feature type="coiled-coil region" evidence="4">
    <location>
        <begin position="392"/>
        <end position="419"/>
    </location>
</feature>
<dbReference type="Pfam" id="PF13181">
    <property type="entry name" value="TPR_8"/>
    <property type="match status" value="2"/>
</dbReference>
<feature type="repeat" description="TPR" evidence="3">
    <location>
        <begin position="1038"/>
        <end position="1071"/>
    </location>
</feature>
<dbReference type="InterPro" id="IPR039226">
    <property type="entry name" value="Ski3/TTC37"/>
</dbReference>